<evidence type="ECO:0000256" key="2">
    <source>
        <dbReference type="ARBA" id="ARBA00022801"/>
    </source>
</evidence>
<organism evidence="3 4">
    <name type="scientific">Limnobacter litoralis</name>
    <dbReference type="NCBI Taxonomy" id="481366"/>
    <lineage>
        <taxon>Bacteria</taxon>
        <taxon>Pseudomonadati</taxon>
        <taxon>Pseudomonadota</taxon>
        <taxon>Betaproteobacteria</taxon>
        <taxon>Burkholderiales</taxon>
        <taxon>Burkholderiaceae</taxon>
        <taxon>Limnobacter</taxon>
    </lineage>
</organism>
<dbReference type="Proteomes" id="UP001156664">
    <property type="component" value="Unassembled WGS sequence"/>
</dbReference>
<dbReference type="RefSeq" id="WP_284279841.1">
    <property type="nucleotide sequence ID" value="NZ_BSOJ01000006.1"/>
</dbReference>
<dbReference type="Pfam" id="PF13279">
    <property type="entry name" value="4HBT_2"/>
    <property type="match status" value="1"/>
</dbReference>
<keyword evidence="2" id="KW-0378">Hydrolase</keyword>
<comment type="caution">
    <text evidence="3">The sequence shown here is derived from an EMBL/GenBank/DDBJ whole genome shotgun (WGS) entry which is preliminary data.</text>
</comment>
<name>A0ABQ5YLQ1_9BURK</name>
<evidence type="ECO:0000313" key="3">
    <source>
        <dbReference type="EMBL" id="GLR25488.1"/>
    </source>
</evidence>
<keyword evidence="4" id="KW-1185">Reference proteome</keyword>
<dbReference type="SUPFAM" id="SSF54637">
    <property type="entry name" value="Thioesterase/thiol ester dehydrase-isomerase"/>
    <property type="match status" value="1"/>
</dbReference>
<dbReference type="PANTHER" id="PTHR31793">
    <property type="entry name" value="4-HYDROXYBENZOYL-COA THIOESTERASE FAMILY MEMBER"/>
    <property type="match status" value="1"/>
</dbReference>
<comment type="similarity">
    <text evidence="1">Belongs to the 4-hydroxybenzoyl-CoA thioesterase family.</text>
</comment>
<protein>
    <submittedName>
        <fullName evidence="3">Thioesterase</fullName>
    </submittedName>
</protein>
<dbReference type="CDD" id="cd00586">
    <property type="entry name" value="4HBT"/>
    <property type="match status" value="1"/>
</dbReference>
<dbReference type="InterPro" id="IPR029069">
    <property type="entry name" value="HotDog_dom_sf"/>
</dbReference>
<proteinExistence type="inferred from homology"/>
<dbReference type="PANTHER" id="PTHR31793:SF27">
    <property type="entry name" value="NOVEL THIOESTERASE SUPERFAMILY DOMAIN AND SAPOSIN A-TYPE DOMAIN CONTAINING PROTEIN (0610012H03RIK)"/>
    <property type="match status" value="1"/>
</dbReference>
<reference evidence="4" key="1">
    <citation type="journal article" date="2019" name="Int. J. Syst. Evol. Microbiol.">
        <title>The Global Catalogue of Microorganisms (GCM) 10K type strain sequencing project: providing services to taxonomists for standard genome sequencing and annotation.</title>
        <authorList>
            <consortium name="The Broad Institute Genomics Platform"/>
            <consortium name="The Broad Institute Genome Sequencing Center for Infectious Disease"/>
            <person name="Wu L."/>
            <person name="Ma J."/>
        </authorList>
    </citation>
    <scope>NUCLEOTIDE SEQUENCE [LARGE SCALE GENOMIC DNA]</scope>
    <source>
        <strain evidence="4">NBRC 105857</strain>
    </source>
</reference>
<sequence>MNSTIYQTDIALRWGDMDAIGHVNNTVYFRFFEQARVEWMATVPEARLDPEVYVVIVHTECTFLSELKAPGAVTVRIKAGTIGRTSLTQHYELVRTDAPDALVATGSAKMVWVDSRTKKSTPIPLPYLDLVTVNT</sequence>
<evidence type="ECO:0000313" key="4">
    <source>
        <dbReference type="Proteomes" id="UP001156664"/>
    </source>
</evidence>
<accession>A0ABQ5YLQ1</accession>
<evidence type="ECO:0000256" key="1">
    <source>
        <dbReference type="ARBA" id="ARBA00005953"/>
    </source>
</evidence>
<dbReference type="EMBL" id="BSOJ01000006">
    <property type="protein sequence ID" value="GLR25488.1"/>
    <property type="molecule type" value="Genomic_DNA"/>
</dbReference>
<gene>
    <name evidence="3" type="ORF">GCM10007875_05760</name>
</gene>
<dbReference type="Gene3D" id="3.10.129.10">
    <property type="entry name" value="Hotdog Thioesterase"/>
    <property type="match status" value="1"/>
</dbReference>
<dbReference type="InterPro" id="IPR050563">
    <property type="entry name" value="4-hydroxybenzoyl-CoA_TE"/>
</dbReference>